<reference evidence="2 3" key="1">
    <citation type="submission" date="2018-11" db="EMBL/GenBank/DDBJ databases">
        <authorList>
            <consortium name="Pathogen Informatics"/>
        </authorList>
    </citation>
    <scope>NUCLEOTIDE SEQUENCE [LARGE SCALE GENOMIC DNA]</scope>
</reference>
<feature type="coiled-coil region" evidence="1">
    <location>
        <begin position="1"/>
        <end position="51"/>
    </location>
</feature>
<dbReference type="EMBL" id="UYRR01025099">
    <property type="protein sequence ID" value="VDK34670.1"/>
    <property type="molecule type" value="Genomic_DNA"/>
</dbReference>
<evidence type="ECO:0000313" key="2">
    <source>
        <dbReference type="EMBL" id="VDK34670.1"/>
    </source>
</evidence>
<keyword evidence="1" id="KW-0175">Coiled coil</keyword>
<evidence type="ECO:0000313" key="3">
    <source>
        <dbReference type="Proteomes" id="UP000267096"/>
    </source>
</evidence>
<protein>
    <submittedName>
        <fullName evidence="2">Uncharacterized protein</fullName>
    </submittedName>
</protein>
<gene>
    <name evidence="2" type="ORF">ASIM_LOCUS8827</name>
</gene>
<proteinExistence type="predicted"/>
<dbReference type="Proteomes" id="UP000267096">
    <property type="component" value="Unassembled WGS sequence"/>
</dbReference>
<evidence type="ECO:0000256" key="1">
    <source>
        <dbReference type="SAM" id="Coils"/>
    </source>
</evidence>
<dbReference type="AlphaFoldDB" id="A0A3P6PR41"/>
<accession>A0A3P6PR41</accession>
<sequence>MNDLKRRLDAELKAKDDLNKSNERTQNISKLKKAEEKIDFEMTEIEEIFRKWSPSPTCTKPISMAIQFNGIQGIWTKLGN</sequence>
<name>A0A3P6PR41_ANISI</name>
<keyword evidence="3" id="KW-1185">Reference proteome</keyword>
<organism evidence="2 3">
    <name type="scientific">Anisakis simplex</name>
    <name type="common">Herring worm</name>
    <dbReference type="NCBI Taxonomy" id="6269"/>
    <lineage>
        <taxon>Eukaryota</taxon>
        <taxon>Metazoa</taxon>
        <taxon>Ecdysozoa</taxon>
        <taxon>Nematoda</taxon>
        <taxon>Chromadorea</taxon>
        <taxon>Rhabditida</taxon>
        <taxon>Spirurina</taxon>
        <taxon>Ascaridomorpha</taxon>
        <taxon>Ascaridoidea</taxon>
        <taxon>Anisakidae</taxon>
        <taxon>Anisakis</taxon>
        <taxon>Anisakis simplex complex</taxon>
    </lineage>
</organism>